<reference evidence="5" key="1">
    <citation type="submission" date="2022-11" db="UniProtKB">
        <authorList>
            <consortium name="WormBaseParasite"/>
        </authorList>
    </citation>
    <scope>IDENTIFICATION</scope>
</reference>
<dbReference type="AlphaFoldDB" id="A0A914VRG9"/>
<evidence type="ECO:0000313" key="5">
    <source>
        <dbReference type="WBParaSite" id="PSAMB.scaffold23425size431.g38903.t1"/>
    </source>
</evidence>
<feature type="DNA-binding region" description="Homeobox" evidence="2">
    <location>
        <begin position="3"/>
        <end position="14"/>
    </location>
</feature>
<dbReference type="WBParaSite" id="PSAMB.scaffold23425size431.g38903.t1">
    <property type="protein sequence ID" value="PSAMB.scaffold23425size431.g38903.t1"/>
    <property type="gene ID" value="PSAMB.scaffold23425size431.g38903"/>
</dbReference>
<evidence type="ECO:0000256" key="2">
    <source>
        <dbReference type="PROSITE-ProRule" id="PRU00108"/>
    </source>
</evidence>
<keyword evidence="2" id="KW-0539">Nucleus</keyword>
<dbReference type="PROSITE" id="PS50071">
    <property type="entry name" value="HOMEOBOX_2"/>
    <property type="match status" value="1"/>
</dbReference>
<sequence length="80" mass="8806">VWFQNRRAKFRRQEKLENSVLADLPCMTRPMTTPSMLSFQSWPWMATSMASSFQGSDQTMMDSGAGNGGGSALLSSLLAL</sequence>
<dbReference type="GO" id="GO:0003677">
    <property type="term" value="F:DNA binding"/>
    <property type="evidence" value="ECO:0007669"/>
    <property type="project" value="UniProtKB-UniRule"/>
</dbReference>
<dbReference type="InterPro" id="IPR001356">
    <property type="entry name" value="HD"/>
</dbReference>
<keyword evidence="2" id="KW-0238">DNA-binding</keyword>
<dbReference type="InterPro" id="IPR009057">
    <property type="entry name" value="Homeodomain-like_sf"/>
</dbReference>
<comment type="subcellular location">
    <subcellularLocation>
        <location evidence="1 2">Nucleus</location>
    </subcellularLocation>
</comment>
<evidence type="ECO:0000256" key="1">
    <source>
        <dbReference type="ARBA" id="ARBA00004123"/>
    </source>
</evidence>
<evidence type="ECO:0000259" key="3">
    <source>
        <dbReference type="PROSITE" id="PS50071"/>
    </source>
</evidence>
<organism evidence="4 5">
    <name type="scientific">Plectus sambesii</name>
    <dbReference type="NCBI Taxonomy" id="2011161"/>
    <lineage>
        <taxon>Eukaryota</taxon>
        <taxon>Metazoa</taxon>
        <taxon>Ecdysozoa</taxon>
        <taxon>Nematoda</taxon>
        <taxon>Chromadorea</taxon>
        <taxon>Plectida</taxon>
        <taxon>Plectina</taxon>
        <taxon>Plectoidea</taxon>
        <taxon>Plectidae</taxon>
        <taxon>Plectus</taxon>
    </lineage>
</organism>
<keyword evidence="4" id="KW-1185">Reference proteome</keyword>
<proteinExistence type="predicted"/>
<evidence type="ECO:0000313" key="4">
    <source>
        <dbReference type="Proteomes" id="UP000887566"/>
    </source>
</evidence>
<feature type="domain" description="Homeobox" evidence="3">
    <location>
        <begin position="1"/>
        <end position="13"/>
    </location>
</feature>
<dbReference type="Proteomes" id="UP000887566">
    <property type="component" value="Unplaced"/>
</dbReference>
<dbReference type="SUPFAM" id="SSF46689">
    <property type="entry name" value="Homeodomain-like"/>
    <property type="match status" value="1"/>
</dbReference>
<keyword evidence="2" id="KW-0371">Homeobox</keyword>
<protein>
    <submittedName>
        <fullName evidence="5">Homeobox domain-containing protein</fullName>
    </submittedName>
</protein>
<name>A0A914VRG9_9BILA</name>
<dbReference type="GO" id="GO:0005634">
    <property type="term" value="C:nucleus"/>
    <property type="evidence" value="ECO:0007669"/>
    <property type="project" value="UniProtKB-SubCell"/>
</dbReference>
<accession>A0A914VRG9</accession>